<feature type="compositionally biased region" description="Low complexity" evidence="5">
    <location>
        <begin position="195"/>
        <end position="245"/>
    </location>
</feature>
<keyword evidence="3" id="KW-0235">DNA replication</keyword>
<dbReference type="InterPro" id="IPR019038">
    <property type="entry name" value="POLD3"/>
</dbReference>
<evidence type="ECO:0000256" key="3">
    <source>
        <dbReference type="ARBA" id="ARBA00022705"/>
    </source>
</evidence>
<dbReference type="GO" id="GO:0043625">
    <property type="term" value="C:delta DNA polymerase complex"/>
    <property type="evidence" value="ECO:0000318"/>
    <property type="project" value="GO_Central"/>
</dbReference>
<gene>
    <name evidence="6" type="ORF">KFL_002630180</name>
</gene>
<dbReference type="Gene3D" id="3.90.1030.20">
    <property type="entry name" value="DNA polymerase delta, p66 (Cdc27) subunit, wHTH domain"/>
    <property type="match status" value="1"/>
</dbReference>
<organism evidence="6 7">
    <name type="scientific">Klebsormidium nitens</name>
    <name type="common">Green alga</name>
    <name type="synonym">Ulothrix nitens</name>
    <dbReference type="NCBI Taxonomy" id="105231"/>
    <lineage>
        <taxon>Eukaryota</taxon>
        <taxon>Viridiplantae</taxon>
        <taxon>Streptophyta</taxon>
        <taxon>Klebsormidiophyceae</taxon>
        <taxon>Klebsormidiales</taxon>
        <taxon>Klebsormidiaceae</taxon>
        <taxon>Klebsormidium</taxon>
    </lineage>
</organism>
<dbReference type="EMBL" id="DF237212">
    <property type="protein sequence ID" value="GAQ85975.1"/>
    <property type="molecule type" value="Genomic_DNA"/>
</dbReference>
<reference evidence="6 7" key="1">
    <citation type="journal article" date="2014" name="Nat. Commun.">
        <title>Klebsormidium flaccidum genome reveals primary factors for plant terrestrial adaptation.</title>
        <authorList>
            <person name="Hori K."/>
            <person name="Maruyama F."/>
            <person name="Fujisawa T."/>
            <person name="Togashi T."/>
            <person name="Yamamoto N."/>
            <person name="Seo M."/>
            <person name="Sato S."/>
            <person name="Yamada T."/>
            <person name="Mori H."/>
            <person name="Tajima N."/>
            <person name="Moriyama T."/>
            <person name="Ikeuchi M."/>
            <person name="Watanabe M."/>
            <person name="Wada H."/>
            <person name="Kobayashi K."/>
            <person name="Saito M."/>
            <person name="Masuda T."/>
            <person name="Sasaki-Sekimoto Y."/>
            <person name="Mashiguchi K."/>
            <person name="Awai K."/>
            <person name="Shimojima M."/>
            <person name="Masuda S."/>
            <person name="Iwai M."/>
            <person name="Nobusawa T."/>
            <person name="Narise T."/>
            <person name="Kondo S."/>
            <person name="Saito H."/>
            <person name="Sato R."/>
            <person name="Murakawa M."/>
            <person name="Ihara Y."/>
            <person name="Oshima-Yamada Y."/>
            <person name="Ohtaka K."/>
            <person name="Satoh M."/>
            <person name="Sonobe K."/>
            <person name="Ishii M."/>
            <person name="Ohtani R."/>
            <person name="Kanamori-Sato M."/>
            <person name="Honoki R."/>
            <person name="Miyazaki D."/>
            <person name="Mochizuki H."/>
            <person name="Umetsu J."/>
            <person name="Higashi K."/>
            <person name="Shibata D."/>
            <person name="Kamiya Y."/>
            <person name="Sato N."/>
            <person name="Nakamura Y."/>
            <person name="Tabata S."/>
            <person name="Ida S."/>
            <person name="Kurokawa K."/>
            <person name="Ohta H."/>
        </authorList>
    </citation>
    <scope>NUCLEOTIDE SEQUENCE [LARGE SCALE GENOMIC DNA]</scope>
    <source>
        <strain evidence="6 7">NIES-2285</strain>
    </source>
</reference>
<dbReference type="GO" id="GO:0006297">
    <property type="term" value="P:nucleotide-excision repair, DNA gap filling"/>
    <property type="evidence" value="ECO:0000318"/>
    <property type="project" value="GO_Central"/>
</dbReference>
<evidence type="ECO:0000313" key="6">
    <source>
        <dbReference type="EMBL" id="GAQ85975.1"/>
    </source>
</evidence>
<evidence type="ECO:0000256" key="4">
    <source>
        <dbReference type="ARBA" id="ARBA00023242"/>
    </source>
</evidence>
<dbReference type="GO" id="GO:0006271">
    <property type="term" value="P:DNA strand elongation involved in DNA replication"/>
    <property type="evidence" value="ECO:0000318"/>
    <property type="project" value="GO_Central"/>
</dbReference>
<feature type="compositionally biased region" description="Acidic residues" evidence="5">
    <location>
        <begin position="334"/>
        <end position="348"/>
    </location>
</feature>
<feature type="region of interest" description="Disordered" evidence="5">
    <location>
        <begin position="401"/>
        <end position="474"/>
    </location>
</feature>
<evidence type="ECO:0000256" key="1">
    <source>
        <dbReference type="ARBA" id="ARBA00004123"/>
    </source>
</evidence>
<dbReference type="InterPro" id="IPR041913">
    <property type="entry name" value="POLD3_sf"/>
</dbReference>
<feature type="region of interest" description="Disordered" evidence="5">
    <location>
        <begin position="147"/>
        <end position="382"/>
    </location>
</feature>
<name>A0A1Y1I4V1_KLENI</name>
<dbReference type="GO" id="GO:1904161">
    <property type="term" value="P:DNA synthesis involved in UV-damage excision repair"/>
    <property type="evidence" value="ECO:0000318"/>
    <property type="project" value="GO_Central"/>
</dbReference>
<feature type="compositionally biased region" description="Acidic residues" evidence="5">
    <location>
        <begin position="296"/>
        <end position="305"/>
    </location>
</feature>
<keyword evidence="4" id="KW-0539">Nucleus</keyword>
<evidence type="ECO:0000256" key="5">
    <source>
        <dbReference type="SAM" id="MobiDB-lite"/>
    </source>
</evidence>
<feature type="compositionally biased region" description="Low complexity" evidence="5">
    <location>
        <begin position="409"/>
        <end position="419"/>
    </location>
</feature>
<sequence>MASNEHAQLLDNLDMLVADEKKIVSFKWLSRAFSLPSNTAKEVLKAYAEKKKDAVKVVYLVSGWTRNDSRAFSLQLVGPSSLEGALANLDEASSHVYSVQPSIPKDPAALWTPDFIQAEELFNRPPEEDNCLRNNSLSGVVLTNVKCNPGGRRRAAPPPSNAGEGALKPVVPKGTAEKPATPPASPVVKTEEVEAAAPKAAKLGAAPKAGPATGAKGTKSKAAPAKGGLANLWGKAPPKTKAAAAKVEEVGGVRGGDAEARIRVMEEAEGGQSSGEEEEELAPRGRAGRRRRVALDEEEEEDDGGSEGANGGDVAMEDAEAADQGADVVMRESEEPEAGAAEEAEAMDAVDLNETTPPEEHLEVKPPVAGVGGRGAAAKRRKIARSTFDERGREVVEMVWEDELGGEGAEAVADVAPEPIKAEPRPPSPPKPAPKKAAAKEADKPKAPAKKAAPAAKGGKKGAQGNIMSFFKKK</sequence>
<dbReference type="PANTHER" id="PTHR17598:SF13">
    <property type="entry name" value="DNA POLYMERASE DELTA SUBUNIT 3"/>
    <property type="match status" value="1"/>
</dbReference>
<dbReference type="OMA" id="APVENCL"/>
<comment type="subcellular location">
    <subcellularLocation>
        <location evidence="1">Nucleus</location>
    </subcellularLocation>
</comment>
<dbReference type="OrthoDB" id="514823at2759"/>
<accession>A0A1Y1I4V1</accession>
<dbReference type="PANTHER" id="PTHR17598">
    <property type="entry name" value="DNA POLYMERASE DELTA SUBUNIT 3"/>
    <property type="match status" value="1"/>
</dbReference>
<evidence type="ECO:0000313" key="7">
    <source>
        <dbReference type="Proteomes" id="UP000054558"/>
    </source>
</evidence>
<dbReference type="STRING" id="105231.A0A1Y1I4V1"/>
<feature type="compositionally biased region" description="Basic and acidic residues" evidence="5">
    <location>
        <begin position="246"/>
        <end position="266"/>
    </location>
</feature>
<proteinExistence type="predicted"/>
<protein>
    <recommendedName>
        <fullName evidence="2">DNA polymerase delta subunit 3</fullName>
    </recommendedName>
</protein>
<dbReference type="Proteomes" id="UP000054558">
    <property type="component" value="Unassembled WGS sequence"/>
</dbReference>
<keyword evidence="7" id="KW-1185">Reference proteome</keyword>
<dbReference type="FunFam" id="3.90.1030.20:FF:000002">
    <property type="entry name" value="DNA polymerase delta subunit"/>
    <property type="match status" value="1"/>
</dbReference>
<evidence type="ECO:0000256" key="2">
    <source>
        <dbReference type="ARBA" id="ARBA00017589"/>
    </source>
</evidence>
<dbReference type="AlphaFoldDB" id="A0A1Y1I4V1"/>
<dbReference type="Pfam" id="PF09507">
    <property type="entry name" value="CDC27"/>
    <property type="match status" value="1"/>
</dbReference>